<accession>A0A6V8P8G6</accession>
<dbReference type="Proteomes" id="UP000591948">
    <property type="component" value="Unassembled WGS sequence"/>
</dbReference>
<organism evidence="2 3">
    <name type="scientific">Candidatus Hakubella thermalkaliphila</name>
    <dbReference type="NCBI Taxonomy" id="2754717"/>
    <lineage>
        <taxon>Bacteria</taxon>
        <taxon>Bacillati</taxon>
        <taxon>Actinomycetota</taxon>
        <taxon>Actinomycetota incertae sedis</taxon>
        <taxon>Candidatus Hakubellales</taxon>
        <taxon>Candidatus Hakubellaceae</taxon>
        <taxon>Candidatus Hakubella</taxon>
    </lineage>
</organism>
<comment type="caution">
    <text evidence="2">The sequence shown here is derived from an EMBL/GenBank/DDBJ whole genome shotgun (WGS) entry which is preliminary data.</text>
</comment>
<feature type="transmembrane region" description="Helical" evidence="1">
    <location>
        <begin position="89"/>
        <end position="108"/>
    </location>
</feature>
<feature type="transmembrane region" description="Helical" evidence="1">
    <location>
        <begin position="42"/>
        <end position="68"/>
    </location>
</feature>
<sequence>MPGLTVRLSAARDCLTRLNRLFSGFLSKWTLSLGAMEAGVPFYVLILLISSLFNGLYYLPIIIAAFFGEEQGEGHKREFVKINDAPYKMLIPIAILAVSCLLFGLLPFNLPFDLSRVAAEEGEGAEEWASGNQT</sequence>
<dbReference type="EMBL" id="BLRY01000505">
    <property type="protein sequence ID" value="GFP28919.1"/>
    <property type="molecule type" value="Genomic_DNA"/>
</dbReference>
<keyword evidence="1" id="KW-0812">Transmembrane</keyword>
<keyword evidence="1" id="KW-1133">Transmembrane helix</keyword>
<keyword evidence="3" id="KW-1185">Reference proteome</keyword>
<reference evidence="2 3" key="1">
    <citation type="journal article" date="2020" name="Front. Microbiol.">
        <title>Single-cell genomics of novel Actinobacteria with the Wood-Ljungdahl pathway discovered in a serpentinizing system.</title>
        <authorList>
            <person name="Merino N."/>
            <person name="Kawai M."/>
            <person name="Boyd E.S."/>
            <person name="Colman D.R."/>
            <person name="McGlynn S.E."/>
            <person name="Nealson K.H."/>
            <person name="Kurokawa K."/>
            <person name="Hongoh Y."/>
        </authorList>
    </citation>
    <scope>NUCLEOTIDE SEQUENCE [LARGE SCALE GENOMIC DNA]</scope>
    <source>
        <strain evidence="2 3">S33</strain>
    </source>
</reference>
<protein>
    <submittedName>
        <fullName evidence="2">Multicomponent Na+:H+ antiporter subunit D</fullName>
    </submittedName>
</protein>
<evidence type="ECO:0000256" key="1">
    <source>
        <dbReference type="SAM" id="Phobius"/>
    </source>
</evidence>
<evidence type="ECO:0000313" key="3">
    <source>
        <dbReference type="Proteomes" id="UP000591948"/>
    </source>
</evidence>
<dbReference type="AlphaFoldDB" id="A0A6V8P8G6"/>
<keyword evidence="1" id="KW-0472">Membrane</keyword>
<gene>
    <name evidence="2" type="ORF">HKBW3S33_02335</name>
</gene>
<name>A0A6V8P8G6_9ACTN</name>
<evidence type="ECO:0000313" key="2">
    <source>
        <dbReference type="EMBL" id="GFP28919.1"/>
    </source>
</evidence>
<proteinExistence type="predicted"/>